<dbReference type="EMBL" id="KC662249">
    <property type="protein sequence ID" value="AGM15400.1"/>
    <property type="molecule type" value="Genomic_DNA"/>
</dbReference>
<gene>
    <name evidence="1" type="ORF">PGCG_00088</name>
</gene>
<organism evidence="1 2">
    <name type="scientific">Phaeocystis globosa virus PgV-16T</name>
    <dbReference type="NCBI Taxonomy" id="3071227"/>
    <lineage>
        <taxon>Viruses</taxon>
        <taxon>Varidnaviria</taxon>
        <taxon>Bamfordvirae</taxon>
        <taxon>Nucleocytoviricota</taxon>
        <taxon>Megaviricetes</taxon>
        <taxon>Imitervirales</taxon>
        <taxon>Mesomimiviridae</taxon>
        <taxon>Tethysvirus</taxon>
        <taxon>Tethysvirus hollandense</taxon>
    </lineage>
</organism>
<keyword evidence="1" id="KW-0396">Initiation factor</keyword>
<keyword evidence="2" id="KW-1185">Reference proteome</keyword>
<accession>A0AC59EWT7</accession>
<proteinExistence type="predicted"/>
<evidence type="ECO:0000313" key="2">
    <source>
        <dbReference type="Proteomes" id="UP000204225"/>
    </source>
</evidence>
<keyword evidence="1" id="KW-0648">Protein biosynthesis</keyword>
<dbReference type="Proteomes" id="UP000204225">
    <property type="component" value="Segment"/>
</dbReference>
<name>A0AC59EWT7_9VIRU</name>
<protein>
    <submittedName>
        <fullName evidence="1">Eukaryotic initiation factor 4E family protein</fullName>
    </submittedName>
</protein>
<sequence>MHKLNNTWTLWLHLPHDVDWSISSYKKVVTFDTLEDGIRLIENTNKELVEKCMLFVMKDNIKPIWEDSDNSKGGCLCYKIDENSVYEVWKKLNYYLIGGTLIDNEDIMENINGISISPKKNYCIIKFWLKDSAILKTQDIFACLEKNNTNDNSNSKVNYNHKTDVSNNVVESDVSVNVDPLNIDKLCDIEPQHCLYKRHDILY</sequence>
<reference evidence="1 2" key="1">
    <citation type="journal article" date="2013" name="Proc. Natl. Acad. Sci. U.S.A.">
        <title>Genome of Phaeocystis globosa virus PgV-16T highlights the common ancestry of the largest known DNA viruses infecting eukaryotes.</title>
        <authorList>
            <person name="Santini S."/>
            <person name="Jeudy S."/>
            <person name="Bartoli J."/>
            <person name="Poirot O."/>
            <person name="Lescot M."/>
            <person name="Abergel C."/>
            <person name="Barbe V."/>
            <person name="Wommack K.E."/>
            <person name="Noordeloos A.A."/>
            <person name="Brussaard C.P."/>
            <person name="Claverie J.M."/>
        </authorList>
    </citation>
    <scope>NUCLEOTIDE SEQUENCE [LARGE SCALE GENOMIC DNA]</scope>
    <source>
        <strain evidence="1 2">16T</strain>
    </source>
</reference>
<evidence type="ECO:0000313" key="1">
    <source>
        <dbReference type="EMBL" id="AGM15400.1"/>
    </source>
</evidence>